<protein>
    <submittedName>
        <fullName evidence="1">Uncharacterized protein</fullName>
    </submittedName>
</protein>
<sequence length="66" mass="7876">MKIEWEYPDGTKIPDEEIKELFPKHQLTERDKKALTETRLLMLIEDDGKLSLVDYLDNVKIVYHET</sequence>
<proteinExistence type="predicted"/>
<accession>A0A0F9VSG2</accession>
<organism evidence="1">
    <name type="scientific">marine sediment metagenome</name>
    <dbReference type="NCBI Taxonomy" id="412755"/>
    <lineage>
        <taxon>unclassified sequences</taxon>
        <taxon>metagenomes</taxon>
        <taxon>ecological metagenomes</taxon>
    </lineage>
</organism>
<comment type="caution">
    <text evidence="1">The sequence shown here is derived from an EMBL/GenBank/DDBJ whole genome shotgun (WGS) entry which is preliminary data.</text>
</comment>
<dbReference type="AlphaFoldDB" id="A0A0F9VSG2"/>
<reference evidence="1" key="1">
    <citation type="journal article" date="2015" name="Nature">
        <title>Complex archaea that bridge the gap between prokaryotes and eukaryotes.</title>
        <authorList>
            <person name="Spang A."/>
            <person name="Saw J.H."/>
            <person name="Jorgensen S.L."/>
            <person name="Zaremba-Niedzwiedzka K."/>
            <person name="Martijn J."/>
            <person name="Lind A.E."/>
            <person name="van Eijk R."/>
            <person name="Schleper C."/>
            <person name="Guy L."/>
            <person name="Ettema T.J."/>
        </authorList>
    </citation>
    <scope>NUCLEOTIDE SEQUENCE</scope>
</reference>
<evidence type="ECO:0000313" key="1">
    <source>
        <dbReference type="EMBL" id="KKN76396.1"/>
    </source>
</evidence>
<gene>
    <name evidence="1" type="ORF">LCGC14_0370820</name>
</gene>
<name>A0A0F9VSG2_9ZZZZ</name>
<dbReference type="EMBL" id="LAZR01000296">
    <property type="protein sequence ID" value="KKN76396.1"/>
    <property type="molecule type" value="Genomic_DNA"/>
</dbReference>